<accession>A0A150J8S0</accession>
<evidence type="ECO:0000313" key="2">
    <source>
        <dbReference type="EMBL" id="KYC53535.1"/>
    </source>
</evidence>
<evidence type="ECO:0000313" key="4">
    <source>
        <dbReference type="Proteomes" id="UP000091929"/>
    </source>
</evidence>
<dbReference type="Proteomes" id="UP000075398">
    <property type="component" value="Unassembled WGS sequence"/>
</dbReference>
<sequence>MITVKPRREIIEYVEDVLQSVNLGKRGKYDGDKTAQRSGLLGEVVVKDLLGVPWIKNLDGFDGGFDIEINGIKADVKTKGVGYKFQPWYDHIVNGYQIFFKVDVYIFASHSKTTDEINVWGWLPKSTFLARANIRPKGSVVIRGGKPIILWGDWYEVRNNQIIVINSTNDLKKIFFRGRKVVETSGLLKAISQTN</sequence>
<evidence type="ECO:0000313" key="3">
    <source>
        <dbReference type="Proteomes" id="UP000075398"/>
    </source>
</evidence>
<dbReference type="EMBL" id="LNGF01000015">
    <property type="protein sequence ID" value="KYC47861.1"/>
    <property type="molecule type" value="Genomic_DNA"/>
</dbReference>
<comment type="caution">
    <text evidence="2">The sequence shown here is derived from an EMBL/GenBank/DDBJ whole genome shotgun (WGS) entry which is preliminary data.</text>
</comment>
<name>A0A150J8S0_9EURY</name>
<reference evidence="3 4" key="1">
    <citation type="journal article" date="2016" name="ISME J.">
        <title>Chasing the elusive Euryarchaeota class WSA2: genomes reveal a uniquely fastidious methyl-reducing methanogen.</title>
        <authorList>
            <person name="Nobu M.K."/>
            <person name="Narihiro T."/>
            <person name="Kuroda K."/>
            <person name="Mei R."/>
            <person name="Liu W.T."/>
        </authorList>
    </citation>
    <scope>NUCLEOTIDE SEQUENCE [LARGE SCALE GENOMIC DNA]</scope>
    <source>
        <strain evidence="1">B15fssc0709_Meth_Bin003</strain>
        <strain evidence="2">U1lsi0528_Bin055</strain>
    </source>
</reference>
<proteinExistence type="predicted"/>
<accession>A0A150IS44</accession>
<dbReference type="AlphaFoldDB" id="A0A150J8S0"/>
<dbReference type="Proteomes" id="UP000091929">
    <property type="component" value="Unassembled WGS sequence"/>
</dbReference>
<protein>
    <submittedName>
        <fullName evidence="2">Uncharacterized protein</fullName>
    </submittedName>
</protein>
<dbReference type="EMBL" id="LNGC01000004">
    <property type="protein sequence ID" value="KYC53535.1"/>
    <property type="molecule type" value="Genomic_DNA"/>
</dbReference>
<organism evidence="2 3">
    <name type="scientific">Candidatus Methanofastidiosum methylothiophilum</name>
    <dbReference type="NCBI Taxonomy" id="1705564"/>
    <lineage>
        <taxon>Archaea</taxon>
        <taxon>Methanobacteriati</taxon>
        <taxon>Methanobacteriota</taxon>
        <taxon>Stenosarchaea group</taxon>
        <taxon>Candidatus Methanofastidiosia</taxon>
        <taxon>Candidatus Methanofastidiosales</taxon>
        <taxon>Candidatus Methanofastidiosaceae</taxon>
        <taxon>Candidatus Methanofastidiosum</taxon>
    </lineage>
</organism>
<evidence type="ECO:0000313" key="1">
    <source>
        <dbReference type="EMBL" id="KYC47861.1"/>
    </source>
</evidence>
<gene>
    <name evidence="2" type="ORF">AMQ22_00206</name>
    <name evidence="1" type="ORF">APG11_00836</name>
</gene>